<comment type="caution">
    <text evidence="1">The sequence shown here is derived from an EMBL/GenBank/DDBJ whole genome shotgun (WGS) entry which is preliminary data.</text>
</comment>
<dbReference type="RefSeq" id="WP_319843923.1">
    <property type="nucleotide sequence ID" value="NZ_JAXAFJ010000003.1"/>
</dbReference>
<organism evidence="1 2">
    <name type="scientific">Terrihabitans rhizophilus</name>
    <dbReference type="NCBI Taxonomy" id="3092662"/>
    <lineage>
        <taxon>Bacteria</taxon>
        <taxon>Pseudomonadati</taxon>
        <taxon>Pseudomonadota</taxon>
        <taxon>Alphaproteobacteria</taxon>
        <taxon>Hyphomicrobiales</taxon>
        <taxon>Terrihabitans</taxon>
    </lineage>
</organism>
<evidence type="ECO:0000313" key="1">
    <source>
        <dbReference type="EMBL" id="MDX6805796.1"/>
    </source>
</evidence>
<name>A0ABU4RMI6_9HYPH</name>
<evidence type="ECO:0008006" key="3">
    <source>
        <dbReference type="Google" id="ProtNLM"/>
    </source>
</evidence>
<evidence type="ECO:0000313" key="2">
    <source>
        <dbReference type="Proteomes" id="UP001274321"/>
    </source>
</evidence>
<gene>
    <name evidence="1" type="ORF">SCD90_06950</name>
</gene>
<proteinExistence type="predicted"/>
<protein>
    <recommendedName>
        <fullName evidence="3">Class I SAM-dependent methyltransferase</fullName>
    </recommendedName>
</protein>
<accession>A0ABU4RMI6</accession>
<keyword evidence="2" id="KW-1185">Reference proteome</keyword>
<dbReference type="SUPFAM" id="SSF53335">
    <property type="entry name" value="S-adenosyl-L-methionine-dependent methyltransferases"/>
    <property type="match status" value="1"/>
</dbReference>
<dbReference type="InterPro" id="IPR029063">
    <property type="entry name" value="SAM-dependent_MTases_sf"/>
</dbReference>
<sequence>MSETLEFIDFGAGKGQSFDFAATCAPGPGLAIDKSEDAVLQCHQKGINAELADVLDFDRRNLAASAFAINLLPEMPGQAAFRQALVNIVRSATQFAVIQHPFFDKDGDLALKGLQVADHFDKRVLYKPTMADYVNFLSTYKDALAISGFAICTSGQVVATPIPHVPSNADETRAAKTIRVIIGRKSTSRFRRAMFRAQTGKTVFQWEGE</sequence>
<dbReference type="EMBL" id="JAXAFJ010000003">
    <property type="protein sequence ID" value="MDX6805796.1"/>
    <property type="molecule type" value="Genomic_DNA"/>
</dbReference>
<dbReference type="Proteomes" id="UP001274321">
    <property type="component" value="Unassembled WGS sequence"/>
</dbReference>
<reference evidence="1 2" key="1">
    <citation type="submission" date="2023-11" db="EMBL/GenBank/DDBJ databases">
        <authorList>
            <person name="Bao R."/>
        </authorList>
    </citation>
    <scope>NUCLEOTIDE SEQUENCE [LARGE SCALE GENOMIC DNA]</scope>
    <source>
        <strain evidence="1 2">PJ23</strain>
    </source>
</reference>